<sequence length="87" mass="9866">MVTYISGEKGEDTSGLALINVYVLGDRLLAFGFRSALDDRKSVLLHEPIFLPSDGPSRTYLANDRCFNFSFTTFAKIVNIFVHWLYN</sequence>
<organism evidence="1 2">
    <name type="scientific">Didymella exigua CBS 183.55</name>
    <dbReference type="NCBI Taxonomy" id="1150837"/>
    <lineage>
        <taxon>Eukaryota</taxon>
        <taxon>Fungi</taxon>
        <taxon>Dikarya</taxon>
        <taxon>Ascomycota</taxon>
        <taxon>Pezizomycotina</taxon>
        <taxon>Dothideomycetes</taxon>
        <taxon>Pleosporomycetidae</taxon>
        <taxon>Pleosporales</taxon>
        <taxon>Pleosporineae</taxon>
        <taxon>Didymellaceae</taxon>
        <taxon>Didymella</taxon>
    </lineage>
</organism>
<dbReference type="EMBL" id="ML978968">
    <property type="protein sequence ID" value="KAF1928741.1"/>
    <property type="molecule type" value="Genomic_DNA"/>
</dbReference>
<accession>A0A6A5RK04</accession>
<proteinExistence type="predicted"/>
<keyword evidence="2" id="KW-1185">Reference proteome</keyword>
<gene>
    <name evidence="1" type="ORF">M421DRAFT_5186</name>
</gene>
<dbReference type="Proteomes" id="UP000800082">
    <property type="component" value="Unassembled WGS sequence"/>
</dbReference>
<dbReference type="GeneID" id="54352640"/>
<evidence type="ECO:0000313" key="1">
    <source>
        <dbReference type="EMBL" id="KAF1928741.1"/>
    </source>
</evidence>
<dbReference type="AlphaFoldDB" id="A0A6A5RK04"/>
<evidence type="ECO:0000313" key="2">
    <source>
        <dbReference type="Proteomes" id="UP000800082"/>
    </source>
</evidence>
<reference evidence="1" key="1">
    <citation type="journal article" date="2020" name="Stud. Mycol.">
        <title>101 Dothideomycetes genomes: a test case for predicting lifestyles and emergence of pathogens.</title>
        <authorList>
            <person name="Haridas S."/>
            <person name="Albert R."/>
            <person name="Binder M."/>
            <person name="Bloem J."/>
            <person name="Labutti K."/>
            <person name="Salamov A."/>
            <person name="Andreopoulos B."/>
            <person name="Baker S."/>
            <person name="Barry K."/>
            <person name="Bills G."/>
            <person name="Bluhm B."/>
            <person name="Cannon C."/>
            <person name="Castanera R."/>
            <person name="Culley D."/>
            <person name="Daum C."/>
            <person name="Ezra D."/>
            <person name="Gonzalez J."/>
            <person name="Henrissat B."/>
            <person name="Kuo A."/>
            <person name="Liang C."/>
            <person name="Lipzen A."/>
            <person name="Lutzoni F."/>
            <person name="Magnuson J."/>
            <person name="Mondo S."/>
            <person name="Nolan M."/>
            <person name="Ohm R."/>
            <person name="Pangilinan J."/>
            <person name="Park H.-J."/>
            <person name="Ramirez L."/>
            <person name="Alfaro M."/>
            <person name="Sun H."/>
            <person name="Tritt A."/>
            <person name="Yoshinaga Y."/>
            <person name="Zwiers L.-H."/>
            <person name="Turgeon B."/>
            <person name="Goodwin S."/>
            <person name="Spatafora J."/>
            <person name="Crous P."/>
            <person name="Grigoriev I."/>
        </authorList>
    </citation>
    <scope>NUCLEOTIDE SEQUENCE</scope>
    <source>
        <strain evidence="1">CBS 183.55</strain>
    </source>
</reference>
<protein>
    <submittedName>
        <fullName evidence="1">Uncharacterized protein</fullName>
    </submittedName>
</protein>
<dbReference type="RefSeq" id="XP_033448989.1">
    <property type="nucleotide sequence ID" value="XM_033594972.1"/>
</dbReference>
<name>A0A6A5RK04_9PLEO</name>